<dbReference type="InterPro" id="IPR012816">
    <property type="entry name" value="NADAR"/>
</dbReference>
<keyword evidence="5" id="KW-1185">Reference proteome</keyword>
<evidence type="ECO:0000313" key="5">
    <source>
        <dbReference type="Proteomes" id="UP000321362"/>
    </source>
</evidence>
<dbReference type="CDD" id="cd15457">
    <property type="entry name" value="NADAR"/>
    <property type="match status" value="1"/>
</dbReference>
<dbReference type="AlphaFoldDB" id="A0A5B8W592"/>
<dbReference type="KEGG" id="mgk:FSB76_23820"/>
<comment type="catalytic activity">
    <reaction evidence="1">
        <text>5-amino-6-(5-phospho-D-ribosylamino)uracil + H2O = 5,6-diaminouracil + D-ribose 5-phosphate</text>
        <dbReference type="Rhea" id="RHEA:55020"/>
        <dbReference type="ChEBI" id="CHEBI:15377"/>
        <dbReference type="ChEBI" id="CHEBI:46252"/>
        <dbReference type="ChEBI" id="CHEBI:58453"/>
        <dbReference type="ChEBI" id="CHEBI:78346"/>
    </reaction>
</comment>
<dbReference type="SUPFAM" id="SSF143990">
    <property type="entry name" value="YbiA-like"/>
    <property type="match status" value="1"/>
</dbReference>
<evidence type="ECO:0000256" key="2">
    <source>
        <dbReference type="ARBA" id="ARBA00000751"/>
    </source>
</evidence>
<dbReference type="RefSeq" id="WP_147057849.1">
    <property type="nucleotide sequence ID" value="NZ_CP042437.1"/>
</dbReference>
<proteinExistence type="predicted"/>
<dbReference type="OrthoDB" id="67297at2"/>
<evidence type="ECO:0000313" key="4">
    <source>
        <dbReference type="EMBL" id="QEC78831.1"/>
    </source>
</evidence>
<protein>
    <submittedName>
        <fullName evidence="4">NADAR family protein</fullName>
    </submittedName>
</protein>
<accession>A0A5B8W592</accession>
<dbReference type="Pfam" id="PF08719">
    <property type="entry name" value="NADAR"/>
    <property type="match status" value="1"/>
</dbReference>
<name>A0A5B8W592_9SPHI</name>
<gene>
    <name evidence="4" type="ORF">FSB76_23820</name>
</gene>
<evidence type="ECO:0000259" key="3">
    <source>
        <dbReference type="Pfam" id="PF08719"/>
    </source>
</evidence>
<comment type="catalytic activity">
    <reaction evidence="2">
        <text>2,5-diamino-6-hydroxy-4-(5-phosphoribosylamino)-pyrimidine + H2O = 2,5,6-triamino-4-hydroxypyrimidine + D-ribose 5-phosphate</text>
        <dbReference type="Rhea" id="RHEA:23436"/>
        <dbReference type="ChEBI" id="CHEBI:15377"/>
        <dbReference type="ChEBI" id="CHEBI:58614"/>
        <dbReference type="ChEBI" id="CHEBI:78346"/>
        <dbReference type="ChEBI" id="CHEBI:137796"/>
    </reaction>
</comment>
<organism evidence="4 5">
    <name type="scientific">Mucilaginibacter ginsenosidivorax</name>
    <dbReference type="NCBI Taxonomy" id="862126"/>
    <lineage>
        <taxon>Bacteria</taxon>
        <taxon>Pseudomonadati</taxon>
        <taxon>Bacteroidota</taxon>
        <taxon>Sphingobacteriia</taxon>
        <taxon>Sphingobacteriales</taxon>
        <taxon>Sphingobacteriaceae</taxon>
        <taxon>Mucilaginibacter</taxon>
    </lineage>
</organism>
<dbReference type="EMBL" id="CP042437">
    <property type="protein sequence ID" value="QEC78831.1"/>
    <property type="molecule type" value="Genomic_DNA"/>
</dbReference>
<dbReference type="Gene3D" id="1.10.357.40">
    <property type="entry name" value="YbiA-like"/>
    <property type="match status" value="1"/>
</dbReference>
<feature type="domain" description="NADAR" evidence="3">
    <location>
        <begin position="24"/>
        <end position="181"/>
    </location>
</feature>
<evidence type="ECO:0000256" key="1">
    <source>
        <dbReference type="ARBA" id="ARBA00000022"/>
    </source>
</evidence>
<reference evidence="4 5" key="1">
    <citation type="journal article" date="2013" name="J. Microbiol.">
        <title>Mucilaginibacter ginsenosidivorax sp. nov., with ginsenoside converting activity isolated from sediment.</title>
        <authorList>
            <person name="Kim J.K."/>
            <person name="Choi T.E."/>
            <person name="Liu Q.M."/>
            <person name="Park H.Y."/>
            <person name="Yi T.H."/>
            <person name="Yoon M.H."/>
            <person name="Kim S.C."/>
            <person name="Im W.T."/>
        </authorList>
    </citation>
    <scope>NUCLEOTIDE SEQUENCE [LARGE SCALE GENOMIC DNA]</scope>
    <source>
        <strain evidence="4 5">KHI28</strain>
    </source>
</reference>
<sequence length="252" mass="29177">MEQNYSLQWLTDKFENGDAIKYLFFWGHRTKRAEINKSCFSQWFELPFTVDGITYKTAEHWMMANKAMLFGNPKISEKIIAANSPGEVKELGRQVLGFDEIIWAQKRFGIVVTGNIHKFNQHPKFAEYLINTGDRVLVEASPIDTIWGIGLAQDNEDVNNIYCWRGPNLLGFALMEVRDFLKEFGHFEAFAPLVAPPWKLFPGVESMGMFWGMGKGEDAAMKYGFYYNSLSDRDKEILRLTTPSPYDWNYYD</sequence>
<dbReference type="Proteomes" id="UP000321362">
    <property type="component" value="Chromosome"/>
</dbReference>
<dbReference type="InterPro" id="IPR037238">
    <property type="entry name" value="YbiA-like_sf"/>
</dbReference>
<dbReference type="NCBIfam" id="TIGR02464">
    <property type="entry name" value="ribofla_fusion"/>
    <property type="match status" value="1"/>
</dbReference>